<feature type="transmembrane region" description="Helical" evidence="12">
    <location>
        <begin position="105"/>
        <end position="127"/>
    </location>
</feature>
<keyword evidence="9 14" id="KW-0675">Receptor</keyword>
<keyword evidence="4 12" id="KW-0812">Transmembrane</keyword>
<dbReference type="Proteomes" id="UP000700334">
    <property type="component" value="Unassembled WGS sequence"/>
</dbReference>
<feature type="domain" description="G-protein coupled receptors family 1 profile" evidence="13">
    <location>
        <begin position="441"/>
        <end position="690"/>
    </location>
</feature>
<dbReference type="GO" id="GO:0004984">
    <property type="term" value="F:olfactory receptor activity"/>
    <property type="evidence" value="ECO:0007669"/>
    <property type="project" value="InterPro"/>
</dbReference>
<proteinExistence type="predicted"/>
<keyword evidence="5" id="KW-0552">Olfaction</keyword>
<dbReference type="PANTHER" id="PTHR48001">
    <property type="entry name" value="OLFACTORY RECEPTOR"/>
    <property type="match status" value="1"/>
</dbReference>
<protein>
    <submittedName>
        <fullName evidence="14">Olfactory receptor 1F1</fullName>
    </submittedName>
</protein>
<evidence type="ECO:0000256" key="7">
    <source>
        <dbReference type="ARBA" id="ARBA00023040"/>
    </source>
</evidence>
<evidence type="ECO:0000256" key="12">
    <source>
        <dbReference type="SAM" id="Phobius"/>
    </source>
</evidence>
<keyword evidence="7" id="KW-0297">G-protein coupled receptor</keyword>
<sequence length="713" mass="78338">TRAVVGSLDVPGQATHQPRARPAPVHASPAGLGRGQNSGGAASSASCARHLSCDLLRDPLTAIFQASEPFPLFCVWPRLPPPCASPTSPASPSSCSWGSLQQQQLLFILFLSMYLATVLGNLLILLAVSADARLHSPMYFFLSNLSFVDLCFSSTTIPKMLADHLRGSQTISFAGCLAQMYFLFMFVDMDNFLLAVMAYDRLVAICHPLRYSAKMTPRLCVLLVAVSWVVANLDVLLHTLLMARLSFCADNAIPHFFCDVTPLLKLSCSDTSVNEVTILTEGALIMITPFVCILVSYIHIARAVLRVPSPRGRRKAFSTCGSHLAVVALFYGTIIAVYFNPSAAHSSERDTAATVLYTVVTPMLNPFIYSLRNRDLKRALGKVCDPWLFFLRLASAPALMRVANQSSVSEFLLLGLSSRPQQQQQLLFILFLSMYLATVLGNLLILLAVSADARLHSPMYFFLSNLSFVDLCFSSTTIPKMLADHLRGSQTISFAGCLAQMYFLFMFVDMDNFLLAVMAYDRLVAICHPLRYSAKMTPRLCVLLVAVSWVVANLDVLLHTLLMARLSFCADNAIPHFFCDVTPLLKLSCSDTSVNEMMIFIEAGLITIAPFFCILVSYILITGAVLRVPSAQGRRKAFSTCGSHLAVVLLFYGTIIFLYFNPSSSHSSDTDIAAAVMFTVVTPMLNPFIYSLRNKDIKGALGKVIAMKFFFTQ</sequence>
<evidence type="ECO:0000259" key="13">
    <source>
        <dbReference type="PROSITE" id="PS50262"/>
    </source>
</evidence>
<feature type="transmembrane region" description="Helical" evidence="12">
    <location>
        <begin position="603"/>
        <end position="626"/>
    </location>
</feature>
<feature type="transmembrane region" description="Helical" evidence="12">
    <location>
        <begin position="672"/>
        <end position="692"/>
    </location>
</feature>
<evidence type="ECO:0000256" key="2">
    <source>
        <dbReference type="ARBA" id="ARBA00004141"/>
    </source>
</evidence>
<dbReference type="Pfam" id="PF13853">
    <property type="entry name" value="7tm_4"/>
    <property type="match status" value="2"/>
</dbReference>
<feature type="transmembrane region" description="Helical" evidence="12">
    <location>
        <begin position="283"/>
        <end position="305"/>
    </location>
</feature>
<dbReference type="InterPro" id="IPR017452">
    <property type="entry name" value="GPCR_Rhodpsn_7TM"/>
</dbReference>
<dbReference type="FunFam" id="1.20.1070.10:FF:000009">
    <property type="entry name" value="Olfactory receptor"/>
    <property type="match status" value="2"/>
</dbReference>
<gene>
    <name evidence="14" type="ORF">J0S82_010361</name>
</gene>
<evidence type="ECO:0000313" key="15">
    <source>
        <dbReference type="Proteomes" id="UP000700334"/>
    </source>
</evidence>
<evidence type="ECO:0000256" key="3">
    <source>
        <dbReference type="ARBA" id="ARBA00022606"/>
    </source>
</evidence>
<dbReference type="GO" id="GO:0016020">
    <property type="term" value="C:membrane"/>
    <property type="evidence" value="ECO:0007669"/>
    <property type="project" value="UniProtKB-SubCell"/>
</dbReference>
<accession>A0A8J5ZKM9</accession>
<comment type="subcellular location">
    <subcellularLocation>
        <location evidence="2">Membrane</location>
        <topology evidence="2">Multi-pass membrane protein</topology>
    </subcellularLocation>
</comment>
<dbReference type="InterPro" id="IPR000725">
    <property type="entry name" value="Olfact_rcpt"/>
</dbReference>
<keyword evidence="8 12" id="KW-0472">Membrane</keyword>
<evidence type="ECO:0000256" key="10">
    <source>
        <dbReference type="ARBA" id="ARBA00023224"/>
    </source>
</evidence>
<feature type="transmembrane region" description="Helical" evidence="12">
    <location>
        <begin position="638"/>
        <end position="660"/>
    </location>
</feature>
<evidence type="ECO:0000256" key="5">
    <source>
        <dbReference type="ARBA" id="ARBA00022725"/>
    </source>
</evidence>
<keyword evidence="10" id="KW-0807">Transducer</keyword>
<feature type="transmembrane region" description="Helical" evidence="12">
    <location>
        <begin position="426"/>
        <end position="448"/>
    </location>
</feature>
<feature type="transmembrane region" description="Helical" evidence="12">
    <location>
        <begin position="351"/>
        <end position="371"/>
    </location>
</feature>
<feature type="transmembrane region" description="Helical" evidence="12">
    <location>
        <begin position="139"/>
        <end position="158"/>
    </location>
</feature>
<dbReference type="AlphaFoldDB" id="A0A8J5ZKM9"/>
<dbReference type="PRINTS" id="PR00245">
    <property type="entry name" value="OLFACTORYR"/>
</dbReference>
<evidence type="ECO:0000256" key="4">
    <source>
        <dbReference type="ARBA" id="ARBA00022692"/>
    </source>
</evidence>
<feature type="transmembrane region" description="Helical" evidence="12">
    <location>
        <begin position="317"/>
        <end position="339"/>
    </location>
</feature>
<feature type="transmembrane region" description="Helical" evidence="12">
    <location>
        <begin position="540"/>
        <end position="562"/>
    </location>
</feature>
<dbReference type="CDD" id="cd15918">
    <property type="entry name" value="7tmA_OR1_7-like"/>
    <property type="match status" value="2"/>
</dbReference>
<feature type="transmembrane region" description="Helical" evidence="12">
    <location>
        <begin position="178"/>
        <end position="199"/>
    </location>
</feature>
<comment type="caution">
    <text evidence="14">The sequence shown here is derived from an EMBL/GenBank/DDBJ whole genome shotgun (WGS) entry which is preliminary data.</text>
</comment>
<feature type="domain" description="G-protein coupled receptors family 1 profile" evidence="13">
    <location>
        <begin position="120"/>
        <end position="369"/>
    </location>
</feature>
<dbReference type="Gene3D" id="1.20.1070.10">
    <property type="entry name" value="Rhodopsin 7-helix transmembrane proteins"/>
    <property type="match status" value="2"/>
</dbReference>
<dbReference type="GO" id="GO:0004930">
    <property type="term" value="F:G protein-coupled receptor activity"/>
    <property type="evidence" value="ECO:0007669"/>
    <property type="project" value="UniProtKB-KW"/>
</dbReference>
<dbReference type="EMBL" id="JAGFMF010012160">
    <property type="protein sequence ID" value="KAG8506444.1"/>
    <property type="molecule type" value="Genomic_DNA"/>
</dbReference>
<evidence type="ECO:0000256" key="9">
    <source>
        <dbReference type="ARBA" id="ARBA00023170"/>
    </source>
</evidence>
<evidence type="ECO:0000256" key="8">
    <source>
        <dbReference type="ARBA" id="ARBA00023136"/>
    </source>
</evidence>
<evidence type="ECO:0000256" key="11">
    <source>
        <dbReference type="SAM" id="MobiDB-lite"/>
    </source>
</evidence>
<dbReference type="InterPro" id="IPR000276">
    <property type="entry name" value="GPCR_Rhodpsn"/>
</dbReference>
<name>A0A8J5ZKM9_GALPY</name>
<dbReference type="PROSITE" id="PS50262">
    <property type="entry name" value="G_PROTEIN_RECEP_F1_2"/>
    <property type="match status" value="2"/>
</dbReference>
<reference evidence="14" key="1">
    <citation type="journal article" date="2021" name="Evol. Appl.">
        <title>The genome of the Pyrenean desman and the effects of bottlenecks and inbreeding on the genomic landscape of an endangered species.</title>
        <authorList>
            <person name="Escoda L."/>
            <person name="Castresana J."/>
        </authorList>
    </citation>
    <scope>NUCLEOTIDE SEQUENCE</scope>
    <source>
        <strain evidence="14">IBE-C5619</strain>
    </source>
</reference>
<keyword evidence="6 12" id="KW-1133">Transmembrane helix</keyword>
<evidence type="ECO:0000256" key="6">
    <source>
        <dbReference type="ARBA" id="ARBA00022989"/>
    </source>
</evidence>
<organism evidence="14 15">
    <name type="scientific">Galemys pyrenaicus</name>
    <name type="common">Iberian desman</name>
    <name type="synonym">Pyrenean desman</name>
    <dbReference type="NCBI Taxonomy" id="202257"/>
    <lineage>
        <taxon>Eukaryota</taxon>
        <taxon>Metazoa</taxon>
        <taxon>Chordata</taxon>
        <taxon>Craniata</taxon>
        <taxon>Vertebrata</taxon>
        <taxon>Euteleostomi</taxon>
        <taxon>Mammalia</taxon>
        <taxon>Eutheria</taxon>
        <taxon>Laurasiatheria</taxon>
        <taxon>Eulipotyphla</taxon>
        <taxon>Talpidae</taxon>
        <taxon>Galemys</taxon>
    </lineage>
</organism>
<comment type="function">
    <text evidence="1">Putative odorant or sperm cell receptor.</text>
</comment>
<keyword evidence="15" id="KW-1185">Reference proteome</keyword>
<dbReference type="PRINTS" id="PR00237">
    <property type="entry name" value="GPCRRHODOPSN"/>
</dbReference>
<dbReference type="SUPFAM" id="SSF81321">
    <property type="entry name" value="Family A G protein-coupled receptor-like"/>
    <property type="match status" value="2"/>
</dbReference>
<dbReference type="OrthoDB" id="9444602at2759"/>
<evidence type="ECO:0000313" key="14">
    <source>
        <dbReference type="EMBL" id="KAG8506444.1"/>
    </source>
</evidence>
<feature type="transmembrane region" description="Helical" evidence="12">
    <location>
        <begin position="219"/>
        <end position="241"/>
    </location>
</feature>
<feature type="non-terminal residue" evidence="14">
    <location>
        <position position="1"/>
    </location>
</feature>
<feature type="region of interest" description="Disordered" evidence="11">
    <location>
        <begin position="1"/>
        <end position="38"/>
    </location>
</feature>
<keyword evidence="3" id="KW-0716">Sensory transduction</keyword>
<evidence type="ECO:0000256" key="1">
    <source>
        <dbReference type="ARBA" id="ARBA00003929"/>
    </source>
</evidence>
<feature type="transmembrane region" description="Helical" evidence="12">
    <location>
        <begin position="499"/>
        <end position="520"/>
    </location>
</feature>